<feature type="domain" description="RRM" evidence="15">
    <location>
        <begin position="107"/>
        <end position="184"/>
    </location>
</feature>
<dbReference type="Pfam" id="PF00076">
    <property type="entry name" value="RRM_1"/>
    <property type="match status" value="3"/>
</dbReference>
<evidence type="ECO:0000256" key="11">
    <source>
        <dbReference type="PROSITE-ProRule" id="PRU00176"/>
    </source>
</evidence>
<dbReference type="CDD" id="cd12380">
    <property type="entry name" value="RRM3_I_PABPs"/>
    <property type="match status" value="1"/>
</dbReference>
<organism evidence="17 18">
    <name type="scientific">Diversispora epigaea</name>
    <dbReference type="NCBI Taxonomy" id="1348612"/>
    <lineage>
        <taxon>Eukaryota</taxon>
        <taxon>Fungi</taxon>
        <taxon>Fungi incertae sedis</taxon>
        <taxon>Mucoromycota</taxon>
        <taxon>Glomeromycotina</taxon>
        <taxon>Glomeromycetes</taxon>
        <taxon>Diversisporales</taxon>
        <taxon>Diversisporaceae</taxon>
        <taxon>Diversispora</taxon>
    </lineage>
</organism>
<dbReference type="SMART" id="SM00361">
    <property type="entry name" value="RRM_1"/>
    <property type="match status" value="2"/>
</dbReference>
<feature type="compositionally biased region" description="Low complexity" evidence="14">
    <location>
        <begin position="422"/>
        <end position="438"/>
    </location>
</feature>
<dbReference type="PROSITE" id="PS51309">
    <property type="entry name" value="PABC"/>
    <property type="match status" value="1"/>
</dbReference>
<evidence type="ECO:0000313" key="17">
    <source>
        <dbReference type="EMBL" id="RHZ44829.1"/>
    </source>
</evidence>
<evidence type="ECO:0000256" key="12">
    <source>
        <dbReference type="RuleBase" id="RU362004"/>
    </source>
</evidence>
<dbReference type="GO" id="GO:0003723">
    <property type="term" value="F:RNA binding"/>
    <property type="evidence" value="ECO:0007669"/>
    <property type="project" value="UniProtKB-UniRule"/>
</dbReference>
<name>A0A397G427_9GLOM</name>
<dbReference type="InterPro" id="IPR012677">
    <property type="entry name" value="Nucleotide-bd_a/b_plait_sf"/>
</dbReference>
<feature type="region of interest" description="Disordered" evidence="14">
    <location>
        <begin position="357"/>
        <end position="438"/>
    </location>
</feature>
<proteinExistence type="inferred from homology"/>
<keyword evidence="10" id="KW-0539">Nucleus</keyword>
<dbReference type="EMBL" id="PQFF01000565">
    <property type="protein sequence ID" value="RHZ44829.1"/>
    <property type="molecule type" value="Genomic_DNA"/>
</dbReference>
<dbReference type="Proteomes" id="UP000266861">
    <property type="component" value="Unassembled WGS sequence"/>
</dbReference>
<dbReference type="Gene3D" id="1.10.1900.10">
    <property type="entry name" value="c-terminal domain of poly(a) binding protein"/>
    <property type="match status" value="1"/>
</dbReference>
<evidence type="ECO:0000256" key="3">
    <source>
        <dbReference type="ARBA" id="ARBA00008557"/>
    </source>
</evidence>
<comment type="similarity">
    <text evidence="3 12">Belongs to the polyadenylate-binding protein type-1 family.</text>
</comment>
<keyword evidence="7" id="KW-0677">Repeat</keyword>
<sequence length="527" mass="58704">MWSQRDPALRKTGTGNIFIKNLDKSIDNKALHDTFSAFGNILSCKVAMEDAASKGFGFVHYETAEAADNAIKHVNGMLLNDKIVYVGHHIPKKERQSKLEEFKSKFTNIYVKNLDLEVTLDEFSELFSRYGKITSAVISTDEVGHSKGFGFVNYENHEEAAKAVNELHDTELKSKKLFVARAQKKHEREEELRRQYEQAKQEKQSKYQGVNLYIKNLEDDIDDEKLRQEFSVYGVITSAKVMRDERQQSKGFGFVCFSSPDEATKAVTEMNGRMIGNKPIYVALAQRKDVRKSQLEAQINQRNHIRMQQQQAAVGMGPTTAYGMPVGYATHPGSYGMRTSRPTHFYGQVLGAVPGSTPSIRTNNFGQMVNNRPNGRPQNNPPQNSGRGNLNANRGARNQYQPASKQHNQFGQNNRVSNGQGSSNARSNTSSSQGNAASVSSVFDTRKLVGVSQEAQKQYLGEQLFPKISSRQSELAGKITGMLLEMDNGELLHLLENPGALDLKVEEAVAVLRQHAMATGQDFPSSD</sequence>
<reference evidence="17 18" key="1">
    <citation type="submission" date="2018-08" db="EMBL/GenBank/DDBJ databases">
        <title>Genome and evolution of the arbuscular mycorrhizal fungus Diversispora epigaea (formerly Glomus versiforme) and its bacterial endosymbionts.</title>
        <authorList>
            <person name="Sun X."/>
            <person name="Fei Z."/>
            <person name="Harrison M."/>
        </authorList>
    </citation>
    <scope>NUCLEOTIDE SEQUENCE [LARGE SCALE GENOMIC DNA]</scope>
    <source>
        <strain evidence="17 18">IT104</strain>
    </source>
</reference>
<feature type="compositionally biased region" description="Low complexity" evidence="14">
    <location>
        <begin position="370"/>
        <end position="398"/>
    </location>
</feature>
<dbReference type="GO" id="GO:0005634">
    <property type="term" value="C:nucleus"/>
    <property type="evidence" value="ECO:0007669"/>
    <property type="project" value="UniProtKB-SubCell"/>
</dbReference>
<comment type="subcellular location">
    <subcellularLocation>
        <location evidence="2 12">Cytoplasm</location>
    </subcellularLocation>
    <subcellularLocation>
        <location evidence="1">Nucleus</location>
    </subcellularLocation>
</comment>
<dbReference type="OrthoDB" id="19742at2759"/>
<keyword evidence="9 11" id="KW-0694">RNA-binding</keyword>
<evidence type="ECO:0000313" key="18">
    <source>
        <dbReference type="Proteomes" id="UP000266861"/>
    </source>
</evidence>
<feature type="compositionally biased region" description="Polar residues" evidence="14">
    <location>
        <begin position="399"/>
        <end position="421"/>
    </location>
</feature>
<evidence type="ECO:0000256" key="7">
    <source>
        <dbReference type="ARBA" id="ARBA00022737"/>
    </source>
</evidence>
<evidence type="ECO:0000256" key="14">
    <source>
        <dbReference type="SAM" id="MobiDB-lite"/>
    </source>
</evidence>
<evidence type="ECO:0000256" key="2">
    <source>
        <dbReference type="ARBA" id="ARBA00004496"/>
    </source>
</evidence>
<evidence type="ECO:0000256" key="10">
    <source>
        <dbReference type="ARBA" id="ARBA00023242"/>
    </source>
</evidence>
<dbReference type="NCBIfam" id="TIGR01628">
    <property type="entry name" value="PABP-1234"/>
    <property type="match status" value="1"/>
</dbReference>
<dbReference type="PANTHER" id="PTHR24012">
    <property type="entry name" value="RNA BINDING PROTEIN"/>
    <property type="match status" value="1"/>
</dbReference>
<dbReference type="Pfam" id="PF00658">
    <property type="entry name" value="MLLE"/>
    <property type="match status" value="1"/>
</dbReference>
<evidence type="ECO:0000256" key="6">
    <source>
        <dbReference type="ARBA" id="ARBA00022664"/>
    </source>
</evidence>
<dbReference type="FunFam" id="3.30.70.330:FF:000520">
    <property type="entry name" value="Polyadenylate-binding protein"/>
    <property type="match status" value="1"/>
</dbReference>
<evidence type="ECO:0000256" key="13">
    <source>
        <dbReference type="SAM" id="Coils"/>
    </source>
</evidence>
<dbReference type="FunFam" id="3.30.70.330:FF:000441">
    <property type="entry name" value="Polyadenylate-binding protein"/>
    <property type="match status" value="1"/>
</dbReference>
<gene>
    <name evidence="17" type="ORF">Glove_709g5</name>
</gene>
<keyword evidence="18" id="KW-1185">Reference proteome</keyword>
<feature type="domain" description="PABC" evidence="16">
    <location>
        <begin position="440"/>
        <end position="517"/>
    </location>
</feature>
<dbReference type="SUPFAM" id="SSF54928">
    <property type="entry name" value="RNA-binding domain, RBD"/>
    <property type="match status" value="2"/>
</dbReference>
<dbReference type="SMART" id="SM00360">
    <property type="entry name" value="RRM"/>
    <property type="match status" value="3"/>
</dbReference>
<comment type="function">
    <text evidence="12">Binds the poly(A) tail of mRNA.</text>
</comment>
<dbReference type="InterPro" id="IPR006515">
    <property type="entry name" value="PABP_1234"/>
</dbReference>
<evidence type="ECO:0000256" key="1">
    <source>
        <dbReference type="ARBA" id="ARBA00004123"/>
    </source>
</evidence>
<dbReference type="GO" id="GO:0005737">
    <property type="term" value="C:cytoplasm"/>
    <property type="evidence" value="ECO:0007669"/>
    <property type="project" value="UniProtKB-SubCell"/>
</dbReference>
<protein>
    <recommendedName>
        <fullName evidence="12">Polyadenylate-binding protein</fullName>
        <shortName evidence="12">PABP</shortName>
    </recommendedName>
</protein>
<feature type="coiled-coil region" evidence="13">
    <location>
        <begin position="179"/>
        <end position="209"/>
    </location>
</feature>
<accession>A0A397G427</accession>
<evidence type="ECO:0000256" key="5">
    <source>
        <dbReference type="ARBA" id="ARBA00022490"/>
    </source>
</evidence>
<dbReference type="STRING" id="1348612.A0A397G427"/>
<evidence type="ECO:0000259" key="15">
    <source>
        <dbReference type="PROSITE" id="PS50102"/>
    </source>
</evidence>
<dbReference type="InterPro" id="IPR003954">
    <property type="entry name" value="RRM_euk-type"/>
</dbReference>
<dbReference type="Gene3D" id="3.30.70.330">
    <property type="match status" value="3"/>
</dbReference>
<keyword evidence="6" id="KW-0507">mRNA processing</keyword>
<dbReference type="GO" id="GO:0006397">
    <property type="term" value="P:mRNA processing"/>
    <property type="evidence" value="ECO:0007669"/>
    <property type="project" value="UniProtKB-KW"/>
</dbReference>
<keyword evidence="8" id="KW-0509">mRNA transport</keyword>
<evidence type="ECO:0000256" key="4">
    <source>
        <dbReference type="ARBA" id="ARBA00022448"/>
    </source>
</evidence>
<dbReference type="FunFam" id="3.30.70.330:FF:000003">
    <property type="entry name" value="Polyadenylate-binding protein"/>
    <property type="match status" value="1"/>
</dbReference>
<dbReference type="GO" id="GO:0051028">
    <property type="term" value="P:mRNA transport"/>
    <property type="evidence" value="ECO:0007669"/>
    <property type="project" value="UniProtKB-KW"/>
</dbReference>
<feature type="domain" description="RRM" evidence="15">
    <location>
        <begin position="210"/>
        <end position="287"/>
    </location>
</feature>
<dbReference type="InterPro" id="IPR036053">
    <property type="entry name" value="PABP-dom"/>
</dbReference>
<dbReference type="InterPro" id="IPR002004">
    <property type="entry name" value="PABP_HYD_C"/>
</dbReference>
<keyword evidence="4" id="KW-0813">Transport</keyword>
<evidence type="ECO:0000259" key="16">
    <source>
        <dbReference type="PROSITE" id="PS51309"/>
    </source>
</evidence>
<feature type="compositionally biased region" description="Polar residues" evidence="14">
    <location>
        <begin position="357"/>
        <end position="369"/>
    </location>
</feature>
<evidence type="ECO:0000256" key="9">
    <source>
        <dbReference type="ARBA" id="ARBA00022884"/>
    </source>
</evidence>
<dbReference type="CDD" id="cd12379">
    <property type="entry name" value="RRM2_I_PABPs"/>
    <property type="match status" value="1"/>
</dbReference>
<dbReference type="AlphaFoldDB" id="A0A397G427"/>
<dbReference type="PROSITE" id="PS50102">
    <property type="entry name" value="RRM"/>
    <property type="match status" value="3"/>
</dbReference>
<dbReference type="InterPro" id="IPR000504">
    <property type="entry name" value="RRM_dom"/>
</dbReference>
<keyword evidence="5 12" id="KW-0963">Cytoplasm</keyword>
<dbReference type="SUPFAM" id="SSF63570">
    <property type="entry name" value="PABC (PABP) domain"/>
    <property type="match status" value="1"/>
</dbReference>
<evidence type="ECO:0000256" key="8">
    <source>
        <dbReference type="ARBA" id="ARBA00022816"/>
    </source>
</evidence>
<dbReference type="InterPro" id="IPR045305">
    <property type="entry name" value="RRM2_I_PABPs"/>
</dbReference>
<feature type="domain" description="RRM" evidence="15">
    <location>
        <begin position="15"/>
        <end position="91"/>
    </location>
</feature>
<dbReference type="CDD" id="cd12381">
    <property type="entry name" value="RRM4_I_PABPs"/>
    <property type="match status" value="1"/>
</dbReference>
<dbReference type="SMART" id="SM00517">
    <property type="entry name" value="PolyA"/>
    <property type="match status" value="1"/>
</dbReference>
<keyword evidence="13" id="KW-0175">Coiled coil</keyword>
<comment type="caution">
    <text evidence="17">The sequence shown here is derived from an EMBL/GenBank/DDBJ whole genome shotgun (WGS) entry which is preliminary data.</text>
</comment>
<dbReference type="InterPro" id="IPR035979">
    <property type="entry name" value="RBD_domain_sf"/>
</dbReference>